<dbReference type="InterPro" id="IPR007502">
    <property type="entry name" value="Helicase-assoc_dom"/>
</dbReference>
<keyword evidence="2" id="KW-0067">ATP-binding</keyword>
<dbReference type="EMBL" id="CATQJA010002701">
    <property type="protein sequence ID" value="CAJ0584826.1"/>
    <property type="molecule type" value="Genomic_DNA"/>
</dbReference>
<evidence type="ECO:0000256" key="1">
    <source>
        <dbReference type="ARBA" id="ARBA00022801"/>
    </source>
</evidence>
<dbReference type="SUPFAM" id="SSF52540">
    <property type="entry name" value="P-loop containing nucleoside triphosphate hydrolases"/>
    <property type="match status" value="1"/>
</dbReference>
<keyword evidence="7" id="KW-1185">Reference proteome</keyword>
<organism evidence="6 7">
    <name type="scientific">Mesorhabditis spiculigera</name>
    <dbReference type="NCBI Taxonomy" id="96644"/>
    <lineage>
        <taxon>Eukaryota</taxon>
        <taxon>Metazoa</taxon>
        <taxon>Ecdysozoa</taxon>
        <taxon>Nematoda</taxon>
        <taxon>Chromadorea</taxon>
        <taxon>Rhabditida</taxon>
        <taxon>Rhabditina</taxon>
        <taxon>Rhabditomorpha</taxon>
        <taxon>Rhabditoidea</taxon>
        <taxon>Rhabditidae</taxon>
        <taxon>Mesorhabditinae</taxon>
        <taxon>Mesorhabditis</taxon>
    </lineage>
</organism>
<accession>A0AA36GGY9</accession>
<dbReference type="Proteomes" id="UP001177023">
    <property type="component" value="Unassembled WGS sequence"/>
</dbReference>
<dbReference type="GO" id="GO:0016787">
    <property type="term" value="F:hydrolase activity"/>
    <property type="evidence" value="ECO:0007669"/>
    <property type="project" value="UniProtKB-KW"/>
</dbReference>
<evidence type="ECO:0000259" key="5">
    <source>
        <dbReference type="PROSITE" id="PS51194"/>
    </source>
</evidence>
<keyword evidence="2" id="KW-0547">Nucleotide-binding</keyword>
<sequence>MYSLSRDEWNQNREVLFRHFFSDSLCDDPDDKQLYAKRRQFVESYFTRFLKTGGACKDHFDLAKMEIDVLGIPQDLSKRYFVMQQKEFPKAGYSLGHATLQFENETRARKLRDLRKAQRDLPIFVRKDEILNALAKHQVLIIAGDTGCGKSTQVPQYLLNAGYHGIAVTQPRRLACMALARRVSYETLNTYGSEVAFQIRFESTRTKRTKLVFLTEGLLLRQMGNDALLQQHNVIILDEVHERHITSDLLIGLLRDLVPGRLYPIKLHYRPIKHFIDPQEAKKTNKIDPEPFLRVLELIDKEVPSNERGDALIFLNGVSEITTVAETLKTYAELNRNWIILMLHSTLSTDEQDKVFDVSPPGVRKCILSTNIAETSVTIDGVRFVIDSGKVNLMQYEATSGMQRLCEFFVSKASADQRKGRAGRTGPGVCYRLYSQEQYEKMDPYTISEINRVSLEDMALQMLNLNLGLDIRTFPYIERPKEDTLNEAMERLKFQGVVYAERENHLTALGNAIAKLPVSVPIAKMLVYGAILDCTEMALTVAAGLSIQSPFTNRSFRDGQTIERRGRICMPVGGDPLTLVAVFRDWVSEKCDGKSRRWSNDMGVDEQRMFEISKLRGQYRQILSDVGLIEKEVNEADEDARQRRIESGERRKLIDMKREARNNADKRKKVLKVDRHYDRILEEREQEEIDKEGDPLKADVHTVEFLLQHNHRSVDKILKTHRLGARSRSTRALLVAIAAGLYPHYSIIDPQNTYSRGKELFTHTRLKPFCQLHPNGVIPSYFPESIDPSADAQGMASAHQVLFYGTLLETTKVYVCNVLPLPALILPLVAKKVLCDDWGTMFIDDFATYQFDKEAEGRRYVKKIVSIRKDLMKAIYLRLRGKEIESRRLVRKLDDFFEDIMGPEAPTLKISREVRPPKTLLDTGFITPEGQQDYEDDDLEAEFGKSDEDEVVDESQQVADYLNQQNPTGPPNPNKKEEEDDEDEEPVKKRKVEETYYEKLLRMQREREEQQANAGETTETTEA</sequence>
<dbReference type="SMART" id="SM00487">
    <property type="entry name" value="DEXDc"/>
    <property type="match status" value="1"/>
</dbReference>
<feature type="non-terminal residue" evidence="6">
    <location>
        <position position="1023"/>
    </location>
</feature>
<feature type="compositionally biased region" description="Polar residues" evidence="3">
    <location>
        <begin position="954"/>
        <end position="967"/>
    </location>
</feature>
<reference evidence="6" key="1">
    <citation type="submission" date="2023-06" db="EMBL/GenBank/DDBJ databases">
        <authorList>
            <person name="Delattre M."/>
        </authorList>
    </citation>
    <scope>NUCLEOTIDE SEQUENCE</scope>
    <source>
        <strain evidence="6">AF72</strain>
    </source>
</reference>
<feature type="region of interest" description="Disordered" evidence="3">
    <location>
        <begin position="945"/>
        <end position="1023"/>
    </location>
</feature>
<dbReference type="Pfam" id="PF07717">
    <property type="entry name" value="OB_NTP_bind"/>
    <property type="match status" value="1"/>
</dbReference>
<feature type="domain" description="Helicase ATP-binding" evidence="4">
    <location>
        <begin position="131"/>
        <end position="253"/>
    </location>
</feature>
<dbReference type="AlphaFoldDB" id="A0AA36GGY9"/>
<dbReference type="SMART" id="SM00847">
    <property type="entry name" value="HA2"/>
    <property type="match status" value="1"/>
</dbReference>
<dbReference type="InterPro" id="IPR014001">
    <property type="entry name" value="Helicase_ATP-bd"/>
</dbReference>
<protein>
    <submittedName>
        <fullName evidence="6">Uncharacterized protein</fullName>
    </submittedName>
</protein>
<gene>
    <name evidence="6" type="ORF">MSPICULIGERA_LOCUS22866</name>
</gene>
<dbReference type="Pfam" id="PF21010">
    <property type="entry name" value="HA2_C"/>
    <property type="match status" value="1"/>
</dbReference>
<evidence type="ECO:0000259" key="4">
    <source>
        <dbReference type="PROSITE" id="PS51192"/>
    </source>
</evidence>
<dbReference type="CDD" id="cd18791">
    <property type="entry name" value="SF2_C_RHA"/>
    <property type="match status" value="1"/>
</dbReference>
<dbReference type="InterPro" id="IPR001650">
    <property type="entry name" value="Helicase_C-like"/>
</dbReference>
<comment type="caution">
    <text evidence="6">The sequence shown here is derived from an EMBL/GenBank/DDBJ whole genome shotgun (WGS) entry which is preliminary data.</text>
</comment>
<keyword evidence="2" id="KW-0347">Helicase</keyword>
<evidence type="ECO:0000313" key="6">
    <source>
        <dbReference type="EMBL" id="CAJ0584826.1"/>
    </source>
</evidence>
<feature type="compositionally biased region" description="Basic and acidic residues" evidence="3">
    <location>
        <begin position="991"/>
        <end position="1010"/>
    </location>
</feature>
<feature type="domain" description="Helicase C-terminal" evidence="5">
    <location>
        <begin position="291"/>
        <end position="466"/>
    </location>
</feature>
<dbReference type="InterPro" id="IPR011709">
    <property type="entry name" value="DEAD-box_helicase_OB_fold"/>
</dbReference>
<dbReference type="GO" id="GO:0004386">
    <property type="term" value="F:helicase activity"/>
    <property type="evidence" value="ECO:0007669"/>
    <property type="project" value="UniProtKB-KW"/>
</dbReference>
<dbReference type="PROSITE" id="PS51192">
    <property type="entry name" value="HELICASE_ATP_BIND_1"/>
    <property type="match status" value="1"/>
</dbReference>
<dbReference type="InterPro" id="IPR027417">
    <property type="entry name" value="P-loop_NTPase"/>
</dbReference>
<evidence type="ECO:0000313" key="7">
    <source>
        <dbReference type="Proteomes" id="UP001177023"/>
    </source>
</evidence>
<evidence type="ECO:0000256" key="2">
    <source>
        <dbReference type="ARBA" id="ARBA00022806"/>
    </source>
</evidence>
<dbReference type="Gene3D" id="1.20.120.1080">
    <property type="match status" value="1"/>
</dbReference>
<dbReference type="GO" id="GO:0003723">
    <property type="term" value="F:RNA binding"/>
    <property type="evidence" value="ECO:0007669"/>
    <property type="project" value="TreeGrafter"/>
</dbReference>
<dbReference type="PANTHER" id="PTHR18934:SF221">
    <property type="entry name" value="ATP-DEPENDENT RNA HELICASE DHX34-RELATED"/>
    <property type="match status" value="1"/>
</dbReference>
<proteinExistence type="predicted"/>
<dbReference type="Pfam" id="PF00271">
    <property type="entry name" value="Helicase_C"/>
    <property type="match status" value="1"/>
</dbReference>
<evidence type="ECO:0000256" key="3">
    <source>
        <dbReference type="SAM" id="MobiDB-lite"/>
    </source>
</evidence>
<dbReference type="FunFam" id="3.40.50.300:FF:000540">
    <property type="entry name" value="probable ATP-dependent RNA helicase DHX34"/>
    <property type="match status" value="1"/>
</dbReference>
<dbReference type="PANTHER" id="PTHR18934">
    <property type="entry name" value="ATP-DEPENDENT RNA HELICASE"/>
    <property type="match status" value="1"/>
</dbReference>
<dbReference type="Gene3D" id="3.40.50.300">
    <property type="entry name" value="P-loop containing nucleotide triphosphate hydrolases"/>
    <property type="match status" value="2"/>
</dbReference>
<dbReference type="PROSITE" id="PS51194">
    <property type="entry name" value="HELICASE_CTER"/>
    <property type="match status" value="1"/>
</dbReference>
<dbReference type="SMART" id="SM00490">
    <property type="entry name" value="HELICc"/>
    <property type="match status" value="1"/>
</dbReference>
<name>A0AA36GGY9_9BILA</name>
<keyword evidence="1" id="KW-0378">Hydrolase</keyword>